<dbReference type="InterPro" id="IPR015422">
    <property type="entry name" value="PyrdxlP-dep_Trfase_small"/>
</dbReference>
<evidence type="ECO:0000256" key="2">
    <source>
        <dbReference type="ARBA" id="ARBA00022576"/>
    </source>
</evidence>
<name>A0A382RQ66_9ZZZZ</name>
<dbReference type="Gene3D" id="3.90.1150.10">
    <property type="entry name" value="Aspartate Aminotransferase, domain 1"/>
    <property type="match status" value="1"/>
</dbReference>
<keyword evidence="2" id="KW-0032">Aminotransferase</keyword>
<protein>
    <recommendedName>
        <fullName evidence="5">Aminotransferase class I/classII large domain-containing protein</fullName>
    </recommendedName>
</protein>
<reference evidence="6" key="1">
    <citation type="submission" date="2018-05" db="EMBL/GenBank/DDBJ databases">
        <authorList>
            <person name="Lanie J.A."/>
            <person name="Ng W.-L."/>
            <person name="Kazmierczak K.M."/>
            <person name="Andrzejewski T.M."/>
            <person name="Davidsen T.M."/>
            <person name="Wayne K.J."/>
            <person name="Tettelin H."/>
            <person name="Glass J.I."/>
            <person name="Rusch D."/>
            <person name="Podicherti R."/>
            <person name="Tsui H.-C.T."/>
            <person name="Winkler M.E."/>
        </authorList>
    </citation>
    <scope>NUCLEOTIDE SEQUENCE</scope>
</reference>
<sequence>MHLSPKKHLLELDRVIDKNLDRDKFLRMDKNENLKGFSKEIIQDIQKMISSDFLTAYPEVGPLYNKLAEHLNIPREKIYLTSGSDAGIKAVYEVYVDSGDEVVVINPTYAMYHVYSKMFDAQLVKVDFDENLALPPGRIIEKISPATKLVCIANPNSPTGTILPIQDLEKIIKVASKNEAL</sequence>
<evidence type="ECO:0000256" key="1">
    <source>
        <dbReference type="ARBA" id="ARBA00001933"/>
    </source>
</evidence>
<keyword evidence="4" id="KW-0663">Pyridoxal phosphate</keyword>
<dbReference type="InterPro" id="IPR015424">
    <property type="entry name" value="PyrdxlP-dep_Trfase"/>
</dbReference>
<gene>
    <name evidence="6" type="ORF">METZ01_LOCUS351942</name>
</gene>
<evidence type="ECO:0000256" key="4">
    <source>
        <dbReference type="ARBA" id="ARBA00022898"/>
    </source>
</evidence>
<dbReference type="Pfam" id="PF00155">
    <property type="entry name" value="Aminotran_1_2"/>
    <property type="match status" value="1"/>
</dbReference>
<feature type="non-terminal residue" evidence="6">
    <location>
        <position position="181"/>
    </location>
</feature>
<accession>A0A382RQ66</accession>
<dbReference type="SUPFAM" id="SSF53383">
    <property type="entry name" value="PLP-dependent transferases"/>
    <property type="match status" value="1"/>
</dbReference>
<evidence type="ECO:0000256" key="3">
    <source>
        <dbReference type="ARBA" id="ARBA00022679"/>
    </source>
</evidence>
<dbReference type="PANTHER" id="PTHR42885:SF2">
    <property type="entry name" value="HISTIDINOL-PHOSPHATE AMINOTRANSFERASE"/>
    <property type="match status" value="1"/>
</dbReference>
<dbReference type="GO" id="GO:0030170">
    <property type="term" value="F:pyridoxal phosphate binding"/>
    <property type="evidence" value="ECO:0007669"/>
    <property type="project" value="InterPro"/>
</dbReference>
<proteinExistence type="predicted"/>
<evidence type="ECO:0000313" key="6">
    <source>
        <dbReference type="EMBL" id="SVC99088.1"/>
    </source>
</evidence>
<dbReference type="EMBL" id="UINC01122954">
    <property type="protein sequence ID" value="SVC99088.1"/>
    <property type="molecule type" value="Genomic_DNA"/>
</dbReference>
<feature type="domain" description="Aminotransferase class I/classII large" evidence="5">
    <location>
        <begin position="26"/>
        <end position="180"/>
    </location>
</feature>
<dbReference type="CDD" id="cd00609">
    <property type="entry name" value="AAT_like"/>
    <property type="match status" value="1"/>
</dbReference>
<dbReference type="InterPro" id="IPR004839">
    <property type="entry name" value="Aminotransferase_I/II_large"/>
</dbReference>
<keyword evidence="3" id="KW-0808">Transferase</keyword>
<dbReference type="AlphaFoldDB" id="A0A382RQ66"/>
<dbReference type="GO" id="GO:0008483">
    <property type="term" value="F:transaminase activity"/>
    <property type="evidence" value="ECO:0007669"/>
    <property type="project" value="UniProtKB-KW"/>
</dbReference>
<comment type="cofactor">
    <cofactor evidence="1">
        <name>pyridoxal 5'-phosphate</name>
        <dbReference type="ChEBI" id="CHEBI:597326"/>
    </cofactor>
</comment>
<dbReference type="PANTHER" id="PTHR42885">
    <property type="entry name" value="HISTIDINOL-PHOSPHATE AMINOTRANSFERASE-RELATED"/>
    <property type="match status" value="1"/>
</dbReference>
<evidence type="ECO:0000259" key="5">
    <source>
        <dbReference type="Pfam" id="PF00155"/>
    </source>
</evidence>
<dbReference type="Gene3D" id="3.40.640.10">
    <property type="entry name" value="Type I PLP-dependent aspartate aminotransferase-like (Major domain)"/>
    <property type="match status" value="1"/>
</dbReference>
<dbReference type="InterPro" id="IPR015421">
    <property type="entry name" value="PyrdxlP-dep_Trfase_major"/>
</dbReference>
<organism evidence="6">
    <name type="scientific">marine metagenome</name>
    <dbReference type="NCBI Taxonomy" id="408172"/>
    <lineage>
        <taxon>unclassified sequences</taxon>
        <taxon>metagenomes</taxon>
        <taxon>ecological metagenomes</taxon>
    </lineage>
</organism>